<dbReference type="STRING" id="645134.A0A0L0HBK4"/>
<reference evidence="2 3" key="1">
    <citation type="submission" date="2009-08" db="EMBL/GenBank/DDBJ databases">
        <title>The Genome Sequence of Spizellomyces punctatus strain DAOM BR117.</title>
        <authorList>
            <consortium name="The Broad Institute Genome Sequencing Platform"/>
            <person name="Russ C."/>
            <person name="Cuomo C."/>
            <person name="Shea T."/>
            <person name="Young S.K."/>
            <person name="Zeng Q."/>
            <person name="Koehrsen M."/>
            <person name="Haas B."/>
            <person name="Borodovsky M."/>
            <person name="Guigo R."/>
            <person name="Alvarado L."/>
            <person name="Berlin A."/>
            <person name="Bochicchio J."/>
            <person name="Borenstein D."/>
            <person name="Chapman S."/>
            <person name="Chen Z."/>
            <person name="Engels R."/>
            <person name="Freedman E."/>
            <person name="Gellesch M."/>
            <person name="Goldberg J."/>
            <person name="Griggs A."/>
            <person name="Gujja S."/>
            <person name="Heiman D."/>
            <person name="Hepburn T."/>
            <person name="Howarth C."/>
            <person name="Jen D."/>
            <person name="Larson L."/>
            <person name="Lewis B."/>
            <person name="Mehta T."/>
            <person name="Park D."/>
            <person name="Pearson M."/>
            <person name="Roberts A."/>
            <person name="Saif S."/>
            <person name="Shenoy N."/>
            <person name="Sisk P."/>
            <person name="Stolte C."/>
            <person name="Sykes S."/>
            <person name="Thomson T."/>
            <person name="Walk T."/>
            <person name="White J."/>
            <person name="Yandava C."/>
            <person name="Burger G."/>
            <person name="Gray M.W."/>
            <person name="Holland P.W.H."/>
            <person name="King N."/>
            <person name="Lang F.B.F."/>
            <person name="Roger A.J."/>
            <person name="Ruiz-Trillo I."/>
            <person name="Lander E."/>
            <person name="Nusbaum C."/>
        </authorList>
    </citation>
    <scope>NUCLEOTIDE SEQUENCE [LARGE SCALE GENOMIC DNA]</scope>
    <source>
        <strain evidence="2 3">DAOM BR117</strain>
    </source>
</reference>
<dbReference type="GeneID" id="27689944"/>
<accession>A0A0L0HBK4</accession>
<dbReference type="OrthoDB" id="10057598at2759"/>
<dbReference type="VEuPathDB" id="FungiDB:SPPG_06653"/>
<evidence type="ECO:0000313" key="3">
    <source>
        <dbReference type="Proteomes" id="UP000053201"/>
    </source>
</evidence>
<organism evidence="2 3">
    <name type="scientific">Spizellomyces punctatus (strain DAOM BR117)</name>
    <dbReference type="NCBI Taxonomy" id="645134"/>
    <lineage>
        <taxon>Eukaryota</taxon>
        <taxon>Fungi</taxon>
        <taxon>Fungi incertae sedis</taxon>
        <taxon>Chytridiomycota</taxon>
        <taxon>Chytridiomycota incertae sedis</taxon>
        <taxon>Chytridiomycetes</taxon>
        <taxon>Spizellomycetales</taxon>
        <taxon>Spizellomycetaceae</taxon>
        <taxon>Spizellomyces</taxon>
    </lineage>
</organism>
<protein>
    <recommendedName>
        <fullName evidence="4">Heme oxygenase-like protein</fullName>
    </recommendedName>
</protein>
<feature type="region of interest" description="Disordered" evidence="1">
    <location>
        <begin position="626"/>
        <end position="657"/>
    </location>
</feature>
<dbReference type="SMART" id="SM01236">
    <property type="entry name" value="Haem_oxygenase_2"/>
    <property type="match status" value="1"/>
</dbReference>
<dbReference type="InParanoid" id="A0A0L0HBK4"/>
<proteinExistence type="predicted"/>
<keyword evidence="3" id="KW-1185">Reference proteome</keyword>
<gene>
    <name evidence="2" type="ORF">SPPG_06653</name>
</gene>
<sequence>MHGILSRLVGAFTPSTTPADAPTRRNATITVDQLVEEWHDILSARSKVSYENISHRELFYRLMNIELYPDALYAARDFLQSRLEQALDAAEKDARNEDPSSSLAAALKDGYCPNTLEKYMLKSHQTTMDAFHAYRREWDERMGEGEGIETANRMFPDREFARWWLIQNAPTKLVDGSWLQNVLSPETPSDLRRFALPLYQTFAEELGEGLAVQNHVNVYNVCLSSEGIHLPDASTRAFAYHPDILDSAYERGVVQMALGQFAGNAMFPEVMGYNFGYEQLPLHLLVTTHEFRQMGIDYNYFQLHVTIDNAATGHAHMATKAVIDYLDYIKCTQGEEAMHNHWRRILAGYYLSESNPLKTSLDTRRDEHRKKYQQPQPQDQTFETYTQAMRAILEQKSPFAHKIHSPEICLGALPLSTWLDPKHISTRSAALVEELARSRWVTPGNPSESALLKDLCSFGGGMFGVFTKEERKIIEAWIRGLAEQRAQDDGTKTCPISNATSVTSNATCPFTSKQFTQAQNPPPTDKEIDESLKAMLTLIKTKAPLARKRHGSISLTDSSGQTRRIDDWFDHPEGLLDALKSSGFVSGEISRLEMSIKKGSGRMGSYFTDSERKVVERWVRAGAPLPRYSSSTLSQEEGESRPQPTSAQIAPAAEVPSTDPTAITLATTVIAHHTQPTFNVPPKPTPFHLPLPPKNLLPPEILYKLLKTTTPLSHHLSYMLLQTPPTLTSTPKTPMTTLPLLLLLPTAPLSKLFSPKSHPKPLQTALLNLHTNLQPLASIIETTLKLLNVYEPYDLDTGYTLLANYVLAVGNVGNARMDDVISCTRFMVEDVLPVFVGFVPNVGTLKQMQCGNIVGEINESWREVKRVWGKEIARGVLGEVWKSSGGAYQHKN</sequence>
<dbReference type="EMBL" id="KQ257461">
    <property type="protein sequence ID" value="KNC98254.1"/>
    <property type="molecule type" value="Genomic_DNA"/>
</dbReference>
<dbReference type="eggNOG" id="ENOG502QVWE">
    <property type="taxonomic scope" value="Eukaryota"/>
</dbReference>
<evidence type="ECO:0000313" key="2">
    <source>
        <dbReference type="EMBL" id="KNC98254.1"/>
    </source>
</evidence>
<name>A0A0L0HBK4_SPIPD</name>
<dbReference type="Proteomes" id="UP000053201">
    <property type="component" value="Unassembled WGS sequence"/>
</dbReference>
<dbReference type="RefSeq" id="XP_016606294.1">
    <property type="nucleotide sequence ID" value="XM_016754854.1"/>
</dbReference>
<evidence type="ECO:0008006" key="4">
    <source>
        <dbReference type="Google" id="ProtNLM"/>
    </source>
</evidence>
<dbReference type="AlphaFoldDB" id="A0A0L0HBK4"/>
<evidence type="ECO:0000256" key="1">
    <source>
        <dbReference type="SAM" id="MobiDB-lite"/>
    </source>
</evidence>
<dbReference type="Pfam" id="PF14518">
    <property type="entry name" value="Haem_oxygenas_2"/>
    <property type="match status" value="1"/>
</dbReference>